<dbReference type="PANTHER" id="PTHR47976:SF115">
    <property type="entry name" value="RECEPTOR-LIKE SERINE_THREONINE-PROTEIN KINASE"/>
    <property type="match status" value="1"/>
</dbReference>
<dbReference type="InterPro" id="IPR036426">
    <property type="entry name" value="Bulb-type_lectin_dom_sf"/>
</dbReference>
<reference evidence="3 4" key="1">
    <citation type="submission" date="2023-07" db="EMBL/GenBank/DDBJ databases">
        <title>Sorghum-associated microbial communities from plants grown in Nebraska, USA.</title>
        <authorList>
            <person name="Schachtman D."/>
        </authorList>
    </citation>
    <scope>NUCLEOTIDE SEQUENCE [LARGE SCALE GENOMIC DNA]</scope>
    <source>
        <strain evidence="3 4">BE332</strain>
    </source>
</reference>
<dbReference type="Pfam" id="PF02557">
    <property type="entry name" value="VanY"/>
    <property type="match status" value="1"/>
</dbReference>
<comment type="caution">
    <text evidence="3">The sequence shown here is derived from an EMBL/GenBank/DDBJ whole genome shotgun (WGS) entry which is preliminary data.</text>
</comment>
<dbReference type="Gene3D" id="2.90.10.30">
    <property type="match status" value="2"/>
</dbReference>
<proteinExistence type="predicted"/>
<evidence type="ECO:0000313" key="3">
    <source>
        <dbReference type="EMBL" id="MDQ0373432.1"/>
    </source>
</evidence>
<dbReference type="InterPro" id="IPR009045">
    <property type="entry name" value="Zn_M74/Hedgehog-like"/>
</dbReference>
<dbReference type="PROSITE" id="PS50927">
    <property type="entry name" value="BULB_LECTIN"/>
    <property type="match status" value="3"/>
</dbReference>
<keyword evidence="1" id="KW-0732">Signal</keyword>
<evidence type="ECO:0000256" key="1">
    <source>
        <dbReference type="ARBA" id="ARBA00022729"/>
    </source>
</evidence>
<feature type="domain" description="Bulb-type lectin" evidence="2">
    <location>
        <begin position="40"/>
        <end position="148"/>
    </location>
</feature>
<gene>
    <name evidence="3" type="ORF">J2X26_001743</name>
</gene>
<dbReference type="EMBL" id="JAUSVB010000002">
    <property type="protein sequence ID" value="MDQ0373432.1"/>
    <property type="molecule type" value="Genomic_DNA"/>
</dbReference>
<name>A0ABU0EF18_9CELL</name>
<dbReference type="InterPro" id="IPR001480">
    <property type="entry name" value="Bulb-type_lectin_dom"/>
</dbReference>
<evidence type="ECO:0000313" key="4">
    <source>
        <dbReference type="Proteomes" id="UP001239626"/>
    </source>
</evidence>
<dbReference type="SUPFAM" id="SSF51110">
    <property type="entry name" value="alpha-D-mannose-specific plant lectins"/>
    <property type="match status" value="3"/>
</dbReference>
<dbReference type="CDD" id="cd14814">
    <property type="entry name" value="Peptidase_M15"/>
    <property type="match status" value="1"/>
</dbReference>
<dbReference type="PANTHER" id="PTHR47976">
    <property type="entry name" value="G-TYPE LECTIN S-RECEPTOR-LIKE SERINE/THREONINE-PROTEIN KINASE SD2-5"/>
    <property type="match status" value="1"/>
</dbReference>
<dbReference type="Gene3D" id="2.90.10.10">
    <property type="entry name" value="Bulb-type lectin domain"/>
    <property type="match status" value="1"/>
</dbReference>
<dbReference type="CDD" id="cd00028">
    <property type="entry name" value="B_lectin"/>
    <property type="match status" value="1"/>
</dbReference>
<dbReference type="RefSeq" id="WP_307491474.1">
    <property type="nucleotide sequence ID" value="NZ_JAUSVB010000002.1"/>
</dbReference>
<dbReference type="Gene3D" id="3.30.1380.10">
    <property type="match status" value="1"/>
</dbReference>
<feature type="domain" description="Bulb-type lectin" evidence="2">
    <location>
        <begin position="264"/>
        <end position="368"/>
    </location>
</feature>
<dbReference type="Proteomes" id="UP001239626">
    <property type="component" value="Unassembled WGS sequence"/>
</dbReference>
<accession>A0ABU0EF18</accession>
<dbReference type="SUPFAM" id="SSF55166">
    <property type="entry name" value="Hedgehog/DD-peptidase"/>
    <property type="match status" value="1"/>
</dbReference>
<keyword evidence="4" id="KW-1185">Reference proteome</keyword>
<feature type="domain" description="Bulb-type lectin" evidence="2">
    <location>
        <begin position="152"/>
        <end position="260"/>
    </location>
</feature>
<organism evidence="3 4">
    <name type="scientific">Cellulomonas humilata</name>
    <dbReference type="NCBI Taxonomy" id="144055"/>
    <lineage>
        <taxon>Bacteria</taxon>
        <taxon>Bacillati</taxon>
        <taxon>Actinomycetota</taxon>
        <taxon>Actinomycetes</taxon>
        <taxon>Micrococcales</taxon>
        <taxon>Cellulomonadaceae</taxon>
        <taxon>Cellulomonas</taxon>
    </lineage>
</organism>
<dbReference type="SMART" id="SM00108">
    <property type="entry name" value="B_lectin"/>
    <property type="match status" value="2"/>
</dbReference>
<dbReference type="InterPro" id="IPR051343">
    <property type="entry name" value="G-type_lectin_kinases/EP1-like"/>
</dbReference>
<dbReference type="InterPro" id="IPR003709">
    <property type="entry name" value="VanY-like_core_dom"/>
</dbReference>
<protein>
    <recommendedName>
        <fullName evidence="2">Bulb-type lectin domain-containing protein</fullName>
    </recommendedName>
</protein>
<sequence length="517" mass="53190">MNGRGRDAKARPVVRAALVSACVLVGTVVLAPSALASSGEAELRPGETLQSGEGLVSADGTQTLVVQPDGMLALFGAEPDPRWVSGPAVPGSSLVVAESGDVTLTAPGGTVSWRPDAPATIGSRLVLQDDGDLVVLDPQGSRVWESGTAVRPSILSSGGVLEPGDALSSPDGRQTLLVLDDGDVALLGPDATTRWSTGTDEPGASLTLREDGDLVVTDADGDRVWRSRTAGNPGSSLVLQDDGDLVLYDATGTAVWSTETVIGPSSLVSGVPMAVGGELSSPDGHLHLRLVADGLVLEYDDTVVWTADAPGAAGLAVQDDGNVVVTGADGAALWASATPGNPGATLLLEEGALLLHAATGQELWRVDVPADVMVRHQVATDCDDVTAPVPQEDTVVTAQGVRVHPCLADALDSLMTTAQADGIDLRAWGWRSSSQQIALRAANCSPTEADPTVVACRPQTAPPGTSRHERGLALDFTVDGKVLRAGSPAYLWLTQNAAAYGLENLPGEPWHWSVDGW</sequence>
<evidence type="ECO:0000259" key="2">
    <source>
        <dbReference type="PROSITE" id="PS50927"/>
    </source>
</evidence>